<keyword evidence="2" id="KW-1003">Cell membrane</keyword>
<dbReference type="Pfam" id="PF03631">
    <property type="entry name" value="Virul_fac_BrkB"/>
    <property type="match status" value="1"/>
</dbReference>
<gene>
    <name evidence="7" type="ORF">N5I32_17335</name>
</gene>
<dbReference type="NCBIfam" id="TIGR00765">
    <property type="entry name" value="yihY_not_rbn"/>
    <property type="match status" value="1"/>
</dbReference>
<evidence type="ECO:0000256" key="5">
    <source>
        <dbReference type="ARBA" id="ARBA00023136"/>
    </source>
</evidence>
<evidence type="ECO:0000256" key="6">
    <source>
        <dbReference type="SAM" id="Phobius"/>
    </source>
</evidence>
<protein>
    <submittedName>
        <fullName evidence="7">YihY/virulence factor BrkB family protein</fullName>
    </submittedName>
</protein>
<comment type="caution">
    <text evidence="7">The sequence shown here is derived from an EMBL/GenBank/DDBJ whole genome shotgun (WGS) entry which is preliminary data.</text>
</comment>
<sequence>MARSGSASGKASGPGARALLRAVWTATGDRHLSLIAAGVAFYSMLAIFPGMVALIAFWSVFADPLVIDLYLVSVRDLIPAAAYDLIEGQLVALLAAGGGTTGWTTAFSLLIALYSVHSGVDALVAGLHAVHDRKRHPVLWRLVGTVALTAGLFALLFAALATVVAVPILLNFVTFGPLESTILTLLPWAVLMLVVMSALLIFYRFGLHSPGVRIGHVLPGAVLAALTWAAGSAGFSVYLTYFANYNRVYGSLGAVIALLVWLYMSAYIVLFGAVVNAELTQARRRQ</sequence>
<dbReference type="RefSeq" id="WP_261497163.1">
    <property type="nucleotide sequence ID" value="NZ_JAOCQF010000003.1"/>
</dbReference>
<feature type="transmembrane region" description="Helical" evidence="6">
    <location>
        <begin position="182"/>
        <end position="205"/>
    </location>
</feature>
<evidence type="ECO:0000256" key="3">
    <source>
        <dbReference type="ARBA" id="ARBA00022692"/>
    </source>
</evidence>
<comment type="subcellular location">
    <subcellularLocation>
        <location evidence="1">Cell membrane</location>
        <topology evidence="1">Multi-pass membrane protein</topology>
    </subcellularLocation>
</comment>
<dbReference type="Proteomes" id="UP001205601">
    <property type="component" value="Unassembled WGS sequence"/>
</dbReference>
<keyword evidence="8" id="KW-1185">Reference proteome</keyword>
<feature type="transmembrane region" description="Helical" evidence="6">
    <location>
        <begin position="248"/>
        <end position="275"/>
    </location>
</feature>
<name>A0ABT2NQS6_9RHOB</name>
<evidence type="ECO:0000256" key="4">
    <source>
        <dbReference type="ARBA" id="ARBA00022989"/>
    </source>
</evidence>
<feature type="transmembrane region" description="Helical" evidence="6">
    <location>
        <begin position="217"/>
        <end position="242"/>
    </location>
</feature>
<feature type="transmembrane region" description="Helical" evidence="6">
    <location>
        <begin position="39"/>
        <end position="61"/>
    </location>
</feature>
<dbReference type="PIRSF" id="PIRSF035875">
    <property type="entry name" value="RNase_BN"/>
    <property type="match status" value="1"/>
</dbReference>
<evidence type="ECO:0000256" key="1">
    <source>
        <dbReference type="ARBA" id="ARBA00004651"/>
    </source>
</evidence>
<evidence type="ECO:0000313" key="8">
    <source>
        <dbReference type="Proteomes" id="UP001205601"/>
    </source>
</evidence>
<proteinExistence type="predicted"/>
<dbReference type="PANTHER" id="PTHR30213">
    <property type="entry name" value="INNER MEMBRANE PROTEIN YHJD"/>
    <property type="match status" value="1"/>
</dbReference>
<accession>A0ABT2NQS6</accession>
<dbReference type="EMBL" id="JAOCQF010000003">
    <property type="protein sequence ID" value="MCT8331285.1"/>
    <property type="molecule type" value="Genomic_DNA"/>
</dbReference>
<evidence type="ECO:0000256" key="2">
    <source>
        <dbReference type="ARBA" id="ARBA00022475"/>
    </source>
</evidence>
<keyword evidence="3 6" id="KW-0812">Transmembrane</keyword>
<dbReference type="InterPro" id="IPR017039">
    <property type="entry name" value="Virul_fac_BrkB"/>
</dbReference>
<feature type="transmembrane region" description="Helical" evidence="6">
    <location>
        <begin position="106"/>
        <end position="130"/>
    </location>
</feature>
<keyword evidence="5 6" id="KW-0472">Membrane</keyword>
<reference evidence="8" key="1">
    <citation type="submission" date="2023-07" db="EMBL/GenBank/DDBJ databases">
        <title>Defluviimonas sediminis sp. nov., isolated from mangrove sediment.</title>
        <authorList>
            <person name="Liu L."/>
            <person name="Li J."/>
            <person name="Huang Y."/>
            <person name="Pan J."/>
            <person name="Li M."/>
        </authorList>
    </citation>
    <scope>NUCLEOTIDE SEQUENCE [LARGE SCALE GENOMIC DNA]</scope>
    <source>
        <strain evidence="8">FT324</strain>
    </source>
</reference>
<organism evidence="7 8">
    <name type="scientific">Albidovulum sediminis</name>
    <dbReference type="NCBI Taxonomy" id="3066345"/>
    <lineage>
        <taxon>Bacteria</taxon>
        <taxon>Pseudomonadati</taxon>
        <taxon>Pseudomonadota</taxon>
        <taxon>Alphaproteobacteria</taxon>
        <taxon>Rhodobacterales</taxon>
        <taxon>Paracoccaceae</taxon>
        <taxon>Albidovulum</taxon>
    </lineage>
</organism>
<dbReference type="PANTHER" id="PTHR30213:SF0">
    <property type="entry name" value="UPF0761 MEMBRANE PROTEIN YIHY"/>
    <property type="match status" value="1"/>
</dbReference>
<feature type="transmembrane region" description="Helical" evidence="6">
    <location>
        <begin position="142"/>
        <end position="170"/>
    </location>
</feature>
<evidence type="ECO:0000313" key="7">
    <source>
        <dbReference type="EMBL" id="MCT8331285.1"/>
    </source>
</evidence>
<keyword evidence="4 6" id="KW-1133">Transmembrane helix</keyword>